<sequence length="359" mass="41016">MANDLVQPSTRKVGCDYFDELKARSFFEMVNGKEYLMHDLVNDLARSISRKTCIRLEDYQEFSALSQVHNLRTFLAIHQPGNIRGGLTTSFFSDVLPRFQRIRSLTLSGYECISVIPDSIGDLKHLRLLHLAKNGIRKLPNTIGKCMNLQTLILKKCRSLKELPQDMRHLINLIHLDVRGVPGRFIQRMGSWLCILKDIQNLSILVDKIHGSVVEQLGKFQLCESLVIFGLENVTFERAKEVELKYKKCIENLTLKWSGFAECSQDELNIFSILDPHTNIKQLSIKGYREGGLPAPNLKDLQVDLENQTIGWTEYNCSSYIKIKDELTGLLHLVGAHDLSRSCHLSTELYLFLLLLTLL</sequence>
<feature type="domain" description="Disease resistance protein winged helix" evidence="4">
    <location>
        <begin position="9"/>
        <end position="45"/>
    </location>
</feature>
<reference evidence="6 7" key="1">
    <citation type="submission" date="2024-01" db="EMBL/GenBank/DDBJ databases">
        <title>The complete chloroplast genome sequence of Lithospermum erythrorhizon: insights into the phylogenetic relationship among Boraginaceae species and the maternal lineages of purple gromwells.</title>
        <authorList>
            <person name="Okada T."/>
            <person name="Watanabe K."/>
        </authorList>
    </citation>
    <scope>NUCLEOTIDE SEQUENCE [LARGE SCALE GENOMIC DNA]</scope>
</reference>
<dbReference type="InterPro" id="IPR055414">
    <property type="entry name" value="LRR_R13L4/SHOC2-like"/>
</dbReference>
<dbReference type="AlphaFoldDB" id="A0AAV3R2F8"/>
<dbReference type="InterPro" id="IPR058922">
    <property type="entry name" value="WHD_DRP"/>
</dbReference>
<evidence type="ECO:0000259" key="5">
    <source>
        <dbReference type="Pfam" id="PF23598"/>
    </source>
</evidence>
<evidence type="ECO:0000259" key="4">
    <source>
        <dbReference type="Pfam" id="PF23559"/>
    </source>
</evidence>
<keyword evidence="7" id="KW-1185">Reference proteome</keyword>
<evidence type="ECO:0000256" key="1">
    <source>
        <dbReference type="ARBA" id="ARBA00022737"/>
    </source>
</evidence>
<keyword evidence="3" id="KW-0067">ATP-binding</keyword>
<dbReference type="Pfam" id="PF23598">
    <property type="entry name" value="LRR_14"/>
    <property type="match status" value="1"/>
</dbReference>
<dbReference type="PANTHER" id="PTHR47186:SF3">
    <property type="entry name" value="OS09G0267800 PROTEIN"/>
    <property type="match status" value="1"/>
</dbReference>
<name>A0AAV3R2F8_LITER</name>
<evidence type="ECO:0000256" key="2">
    <source>
        <dbReference type="ARBA" id="ARBA00022741"/>
    </source>
</evidence>
<evidence type="ECO:0000256" key="3">
    <source>
        <dbReference type="ARBA" id="ARBA00022840"/>
    </source>
</evidence>
<protein>
    <submittedName>
        <fullName evidence="6">Antimicrobial response protein</fullName>
    </submittedName>
</protein>
<gene>
    <name evidence="6" type="ORF">LIER_24769</name>
</gene>
<dbReference type="Pfam" id="PF23559">
    <property type="entry name" value="WHD_DRP"/>
    <property type="match status" value="1"/>
</dbReference>
<dbReference type="InterPro" id="IPR032675">
    <property type="entry name" value="LRR_dom_sf"/>
</dbReference>
<dbReference type="PANTHER" id="PTHR47186">
    <property type="entry name" value="LEUCINE-RICH REPEAT-CONTAINING PROTEIN 57"/>
    <property type="match status" value="1"/>
</dbReference>
<evidence type="ECO:0000313" key="6">
    <source>
        <dbReference type="EMBL" id="GAA0170534.1"/>
    </source>
</evidence>
<accession>A0AAV3R2F8</accession>
<keyword evidence="1" id="KW-0677">Repeat</keyword>
<dbReference type="Gene3D" id="3.80.10.10">
    <property type="entry name" value="Ribonuclease Inhibitor"/>
    <property type="match status" value="1"/>
</dbReference>
<organism evidence="6 7">
    <name type="scientific">Lithospermum erythrorhizon</name>
    <name type="common">Purple gromwell</name>
    <name type="synonym">Lithospermum officinale var. erythrorhizon</name>
    <dbReference type="NCBI Taxonomy" id="34254"/>
    <lineage>
        <taxon>Eukaryota</taxon>
        <taxon>Viridiplantae</taxon>
        <taxon>Streptophyta</taxon>
        <taxon>Embryophyta</taxon>
        <taxon>Tracheophyta</taxon>
        <taxon>Spermatophyta</taxon>
        <taxon>Magnoliopsida</taxon>
        <taxon>eudicotyledons</taxon>
        <taxon>Gunneridae</taxon>
        <taxon>Pentapetalae</taxon>
        <taxon>asterids</taxon>
        <taxon>lamiids</taxon>
        <taxon>Boraginales</taxon>
        <taxon>Boraginaceae</taxon>
        <taxon>Boraginoideae</taxon>
        <taxon>Lithospermeae</taxon>
        <taxon>Lithospermum</taxon>
    </lineage>
</organism>
<dbReference type="Proteomes" id="UP001454036">
    <property type="component" value="Unassembled WGS sequence"/>
</dbReference>
<evidence type="ECO:0000313" key="7">
    <source>
        <dbReference type="Proteomes" id="UP001454036"/>
    </source>
</evidence>
<feature type="domain" description="Disease resistance R13L4/SHOC-2-like LRR" evidence="5">
    <location>
        <begin position="96"/>
        <end position="253"/>
    </location>
</feature>
<dbReference type="EMBL" id="BAABME010007283">
    <property type="protein sequence ID" value="GAA0170534.1"/>
    <property type="molecule type" value="Genomic_DNA"/>
</dbReference>
<proteinExistence type="predicted"/>
<keyword evidence="2" id="KW-0547">Nucleotide-binding</keyword>
<dbReference type="SUPFAM" id="SSF52058">
    <property type="entry name" value="L domain-like"/>
    <property type="match status" value="1"/>
</dbReference>
<comment type="caution">
    <text evidence="6">The sequence shown here is derived from an EMBL/GenBank/DDBJ whole genome shotgun (WGS) entry which is preliminary data.</text>
</comment>